<feature type="region of interest" description="Disordered" evidence="1">
    <location>
        <begin position="22"/>
        <end position="51"/>
    </location>
</feature>
<dbReference type="EMBL" id="HACA01027985">
    <property type="protein sequence ID" value="CDW45346.1"/>
    <property type="molecule type" value="Transcribed_RNA"/>
</dbReference>
<evidence type="ECO:0000256" key="1">
    <source>
        <dbReference type="SAM" id="MobiDB-lite"/>
    </source>
</evidence>
<organism evidence="2">
    <name type="scientific">Lepeophtheirus salmonis</name>
    <name type="common">Salmon louse</name>
    <name type="synonym">Caligus salmonis</name>
    <dbReference type="NCBI Taxonomy" id="72036"/>
    <lineage>
        <taxon>Eukaryota</taxon>
        <taxon>Metazoa</taxon>
        <taxon>Ecdysozoa</taxon>
        <taxon>Arthropoda</taxon>
        <taxon>Crustacea</taxon>
        <taxon>Multicrustacea</taxon>
        <taxon>Hexanauplia</taxon>
        <taxon>Copepoda</taxon>
        <taxon>Siphonostomatoida</taxon>
        <taxon>Caligidae</taxon>
        <taxon>Lepeophtheirus</taxon>
    </lineage>
</organism>
<reference evidence="2" key="1">
    <citation type="submission" date="2014-05" db="EMBL/GenBank/DDBJ databases">
        <authorList>
            <person name="Chronopoulou M."/>
        </authorList>
    </citation>
    <scope>NUCLEOTIDE SEQUENCE</scope>
    <source>
        <tissue evidence="2">Whole organism</tissue>
    </source>
</reference>
<feature type="compositionally biased region" description="Polar residues" evidence="1">
    <location>
        <begin position="232"/>
        <end position="247"/>
    </location>
</feature>
<feature type="region of interest" description="Disordered" evidence="1">
    <location>
        <begin position="225"/>
        <end position="277"/>
    </location>
</feature>
<feature type="non-terminal residue" evidence="2">
    <location>
        <position position="291"/>
    </location>
</feature>
<accession>A0A0K2V602</accession>
<proteinExistence type="predicted"/>
<protein>
    <submittedName>
        <fullName evidence="2">Uncharacterized protein</fullName>
    </submittedName>
</protein>
<evidence type="ECO:0000313" key="2">
    <source>
        <dbReference type="EMBL" id="CDW45346.1"/>
    </source>
</evidence>
<name>A0A0K2V602_LEPSM</name>
<feature type="compositionally biased region" description="Low complexity" evidence="1">
    <location>
        <begin position="24"/>
        <end position="36"/>
    </location>
</feature>
<feature type="non-terminal residue" evidence="2">
    <location>
        <position position="1"/>
    </location>
</feature>
<sequence length="291" mass="32478">HYYDEKINGLIKTIPKSEKIVFHSSPSESGKSSVGSTLPSGTKSPSHFGHELEIPHNYESHEDLTQHERFTRTKPWTSIKNSNSFHYQGDPSLVVEGRSRQGIYASDSELLKRGERNKGLLSSISPRDSAPLQSYSKVREANMELKKSGSIIKSEFNFIPFSETFSEKKGSGITDVKQVITQASSKPSPQEPVKVVIKERGFITVELPTPAPRRVFPEKKDYVENNEEEHSFSTSCSRNGSIESPSLHSEDTEYDIDEDNNSCSSPRAIKIKPPRPGSKIDVLKSIIEGQV</sequence>
<dbReference type="AlphaFoldDB" id="A0A0K2V602"/>